<keyword evidence="3" id="KW-1185">Reference proteome</keyword>
<feature type="region of interest" description="Disordered" evidence="1">
    <location>
        <begin position="1"/>
        <end position="33"/>
    </location>
</feature>
<dbReference type="EMBL" id="JANPWB010000011">
    <property type="protein sequence ID" value="KAJ1130495.1"/>
    <property type="molecule type" value="Genomic_DNA"/>
</dbReference>
<reference evidence="2" key="1">
    <citation type="journal article" date="2022" name="bioRxiv">
        <title>Sequencing and chromosome-scale assembly of the giantPleurodeles waltlgenome.</title>
        <authorList>
            <person name="Brown T."/>
            <person name="Elewa A."/>
            <person name="Iarovenko S."/>
            <person name="Subramanian E."/>
            <person name="Araus A.J."/>
            <person name="Petzold A."/>
            <person name="Susuki M."/>
            <person name="Suzuki K.-i.T."/>
            <person name="Hayashi T."/>
            <person name="Toyoda A."/>
            <person name="Oliveira C."/>
            <person name="Osipova E."/>
            <person name="Leigh N.D."/>
            <person name="Simon A."/>
            <person name="Yun M.H."/>
        </authorList>
    </citation>
    <scope>NUCLEOTIDE SEQUENCE</scope>
    <source>
        <strain evidence="2">20211129_DDA</strain>
        <tissue evidence="2">Liver</tissue>
    </source>
</reference>
<organism evidence="2 3">
    <name type="scientific">Pleurodeles waltl</name>
    <name type="common">Iberian ribbed newt</name>
    <dbReference type="NCBI Taxonomy" id="8319"/>
    <lineage>
        <taxon>Eukaryota</taxon>
        <taxon>Metazoa</taxon>
        <taxon>Chordata</taxon>
        <taxon>Craniata</taxon>
        <taxon>Vertebrata</taxon>
        <taxon>Euteleostomi</taxon>
        <taxon>Amphibia</taxon>
        <taxon>Batrachia</taxon>
        <taxon>Caudata</taxon>
        <taxon>Salamandroidea</taxon>
        <taxon>Salamandridae</taxon>
        <taxon>Pleurodelinae</taxon>
        <taxon>Pleurodeles</taxon>
    </lineage>
</organism>
<accession>A0AAV7PU43</accession>
<comment type="caution">
    <text evidence="2">The sequence shown here is derived from an EMBL/GenBank/DDBJ whole genome shotgun (WGS) entry which is preliminary data.</text>
</comment>
<dbReference type="Proteomes" id="UP001066276">
    <property type="component" value="Chromosome 7"/>
</dbReference>
<evidence type="ECO:0000313" key="2">
    <source>
        <dbReference type="EMBL" id="KAJ1130495.1"/>
    </source>
</evidence>
<evidence type="ECO:0000313" key="3">
    <source>
        <dbReference type="Proteomes" id="UP001066276"/>
    </source>
</evidence>
<proteinExistence type="predicted"/>
<evidence type="ECO:0000256" key="1">
    <source>
        <dbReference type="SAM" id="MobiDB-lite"/>
    </source>
</evidence>
<gene>
    <name evidence="2" type="ORF">NDU88_008847</name>
</gene>
<name>A0AAV7PU43_PLEWA</name>
<dbReference type="AlphaFoldDB" id="A0AAV7PU43"/>
<sequence>MGEWSEADEATRLKRSSRRPSESPQYPDTLAGLKVEPGGAKPLLEPGALAHTLFTTPGCPGTLFEAGEGAASQEQVELW</sequence>
<protein>
    <submittedName>
        <fullName evidence="2">Uncharacterized protein</fullName>
    </submittedName>
</protein>